<protein>
    <submittedName>
        <fullName evidence="2">Uncharacterized protein</fullName>
    </submittedName>
</protein>
<evidence type="ECO:0000313" key="3">
    <source>
        <dbReference type="Proteomes" id="UP000825729"/>
    </source>
</evidence>
<organism evidence="2 3">
    <name type="scientific">Aristolochia fimbriata</name>
    <name type="common">White veined hardy Dutchman's pipe vine</name>
    <dbReference type="NCBI Taxonomy" id="158543"/>
    <lineage>
        <taxon>Eukaryota</taxon>
        <taxon>Viridiplantae</taxon>
        <taxon>Streptophyta</taxon>
        <taxon>Embryophyta</taxon>
        <taxon>Tracheophyta</taxon>
        <taxon>Spermatophyta</taxon>
        <taxon>Magnoliopsida</taxon>
        <taxon>Magnoliidae</taxon>
        <taxon>Piperales</taxon>
        <taxon>Aristolochiaceae</taxon>
        <taxon>Aristolochia</taxon>
    </lineage>
</organism>
<comment type="caution">
    <text evidence="2">The sequence shown here is derived from an EMBL/GenBank/DDBJ whole genome shotgun (WGS) entry which is preliminary data.</text>
</comment>
<gene>
    <name evidence="2" type="ORF">H6P81_007020</name>
</gene>
<keyword evidence="3" id="KW-1185">Reference proteome</keyword>
<sequence>MTIIALNVDGRCRWWLSCSGSGSESRIGPLQLWVRQRLNGGAWPSTVESTGGSPTRNSVNSRARGWKDDKPPDSGVMALNFDDGYGSTFRAPSRRRDPQSHSLRHRVCRLFTLCSLL</sequence>
<reference evidence="2 3" key="1">
    <citation type="submission" date="2021-07" db="EMBL/GenBank/DDBJ databases">
        <title>The Aristolochia fimbriata genome: insights into angiosperm evolution, floral development and chemical biosynthesis.</title>
        <authorList>
            <person name="Jiao Y."/>
        </authorList>
    </citation>
    <scope>NUCLEOTIDE SEQUENCE [LARGE SCALE GENOMIC DNA]</scope>
    <source>
        <strain evidence="2">IBCAS-2021</strain>
        <tissue evidence="2">Leaf</tissue>
    </source>
</reference>
<evidence type="ECO:0000256" key="1">
    <source>
        <dbReference type="SAM" id="MobiDB-lite"/>
    </source>
</evidence>
<dbReference type="AlphaFoldDB" id="A0AAV7F063"/>
<dbReference type="EMBL" id="JAINDJ010000003">
    <property type="protein sequence ID" value="KAG9454116.1"/>
    <property type="molecule type" value="Genomic_DNA"/>
</dbReference>
<name>A0AAV7F063_ARIFI</name>
<accession>A0AAV7F063</accession>
<feature type="compositionally biased region" description="Polar residues" evidence="1">
    <location>
        <begin position="46"/>
        <end position="61"/>
    </location>
</feature>
<proteinExistence type="predicted"/>
<feature type="region of interest" description="Disordered" evidence="1">
    <location>
        <begin position="44"/>
        <end position="73"/>
    </location>
</feature>
<dbReference type="Proteomes" id="UP000825729">
    <property type="component" value="Unassembled WGS sequence"/>
</dbReference>
<evidence type="ECO:0000313" key="2">
    <source>
        <dbReference type="EMBL" id="KAG9454116.1"/>
    </source>
</evidence>